<protein>
    <submittedName>
        <fullName evidence="8">MucB/RseB-like sigma(E) regulatory protein</fullName>
    </submittedName>
</protein>
<proteinExistence type="inferred from homology"/>
<keyword evidence="4" id="KW-0574">Periplasm</keyword>
<evidence type="ECO:0000259" key="6">
    <source>
        <dbReference type="Pfam" id="PF03888"/>
    </source>
</evidence>
<reference evidence="8 9" key="1">
    <citation type="submission" date="2018-11" db="EMBL/GenBank/DDBJ databases">
        <title>Genomic Encyclopedia of Type Strains, Phase IV (KMG-IV): sequencing the most valuable type-strain genomes for metagenomic binning, comparative biology and taxonomic classification.</title>
        <authorList>
            <person name="Goeker M."/>
        </authorList>
    </citation>
    <scope>NUCLEOTIDE SEQUENCE [LARGE SCALE GENOMIC DNA]</scope>
    <source>
        <strain evidence="8 9">DSM 21945</strain>
    </source>
</reference>
<gene>
    <name evidence="8" type="ORF">EDC28_10112</name>
</gene>
<dbReference type="GO" id="GO:0032885">
    <property type="term" value="P:regulation of polysaccharide biosynthetic process"/>
    <property type="evidence" value="ECO:0007669"/>
    <property type="project" value="TreeGrafter"/>
</dbReference>
<dbReference type="RefSeq" id="WP_123420252.1">
    <property type="nucleotide sequence ID" value="NZ_RJUL01000001.1"/>
</dbReference>
<dbReference type="GO" id="GO:0045152">
    <property type="term" value="F:antisigma factor binding"/>
    <property type="evidence" value="ECO:0007669"/>
    <property type="project" value="TreeGrafter"/>
</dbReference>
<feature type="domain" description="MucB/RseB C-terminal" evidence="7">
    <location>
        <begin position="249"/>
        <end position="337"/>
    </location>
</feature>
<evidence type="ECO:0000313" key="8">
    <source>
        <dbReference type="EMBL" id="ROQ30326.1"/>
    </source>
</evidence>
<dbReference type="EMBL" id="RJUL01000001">
    <property type="protein sequence ID" value="ROQ30326.1"/>
    <property type="molecule type" value="Genomic_DNA"/>
</dbReference>
<evidence type="ECO:0000256" key="4">
    <source>
        <dbReference type="ARBA" id="ARBA00022764"/>
    </source>
</evidence>
<comment type="subcellular location">
    <subcellularLocation>
        <location evidence="1">Periplasm</location>
    </subcellularLocation>
</comment>
<dbReference type="CDD" id="cd16327">
    <property type="entry name" value="RseB"/>
    <property type="match status" value="1"/>
</dbReference>
<evidence type="ECO:0000313" key="9">
    <source>
        <dbReference type="Proteomes" id="UP000268033"/>
    </source>
</evidence>
<dbReference type="Pfam" id="PF03888">
    <property type="entry name" value="MucB_RseB"/>
    <property type="match status" value="1"/>
</dbReference>
<keyword evidence="9" id="KW-1185">Reference proteome</keyword>
<feature type="domain" description="MucB/RseB N-terminal" evidence="6">
    <location>
        <begin position="53"/>
        <end position="218"/>
    </location>
</feature>
<evidence type="ECO:0000256" key="5">
    <source>
        <dbReference type="SAM" id="MobiDB-lite"/>
    </source>
</evidence>
<dbReference type="PANTHER" id="PTHR38782:SF1">
    <property type="entry name" value="SIGMA-E FACTOR REGULATORY PROTEIN RSEB"/>
    <property type="match status" value="1"/>
</dbReference>
<dbReference type="PIRSF" id="PIRSF005427">
    <property type="entry name" value="RseB"/>
    <property type="match status" value="1"/>
</dbReference>
<dbReference type="PANTHER" id="PTHR38782">
    <property type="match status" value="1"/>
</dbReference>
<dbReference type="InterPro" id="IPR033434">
    <property type="entry name" value="MucB/RseB_N"/>
</dbReference>
<comment type="caution">
    <text evidence="8">The sequence shown here is derived from an EMBL/GenBank/DDBJ whole genome shotgun (WGS) entry which is preliminary data.</text>
</comment>
<accession>A0A3N1Q0G2</accession>
<dbReference type="Gene3D" id="3.30.200.100">
    <property type="entry name" value="MucB/RseB, C-terminal domain"/>
    <property type="match status" value="1"/>
</dbReference>
<keyword evidence="3" id="KW-0732">Signal</keyword>
<comment type="similarity">
    <text evidence="2">Belongs to the RseB family.</text>
</comment>
<dbReference type="AlphaFoldDB" id="A0A3N1Q0G2"/>
<feature type="region of interest" description="Disordered" evidence="5">
    <location>
        <begin position="18"/>
        <end position="49"/>
    </location>
</feature>
<dbReference type="GO" id="GO:0030288">
    <property type="term" value="C:outer membrane-bounded periplasmic space"/>
    <property type="evidence" value="ECO:0007669"/>
    <property type="project" value="TreeGrafter"/>
</dbReference>
<dbReference type="STRING" id="584787.GCA_001247655_02154"/>
<dbReference type="Proteomes" id="UP000268033">
    <property type="component" value="Unassembled WGS sequence"/>
</dbReference>
<evidence type="ECO:0000259" key="7">
    <source>
        <dbReference type="Pfam" id="PF17188"/>
    </source>
</evidence>
<dbReference type="InterPro" id="IPR005588">
    <property type="entry name" value="MucB_RseB"/>
</dbReference>
<organism evidence="8 9">
    <name type="scientific">Gallaecimonas pentaromativorans</name>
    <dbReference type="NCBI Taxonomy" id="584787"/>
    <lineage>
        <taxon>Bacteria</taxon>
        <taxon>Pseudomonadati</taxon>
        <taxon>Pseudomonadota</taxon>
        <taxon>Gammaproteobacteria</taxon>
        <taxon>Enterobacterales</taxon>
        <taxon>Gallaecimonadaceae</taxon>
        <taxon>Gallaecimonas</taxon>
    </lineage>
</organism>
<evidence type="ECO:0000256" key="1">
    <source>
        <dbReference type="ARBA" id="ARBA00004418"/>
    </source>
</evidence>
<evidence type="ECO:0000256" key="2">
    <source>
        <dbReference type="ARBA" id="ARBA00008150"/>
    </source>
</evidence>
<dbReference type="Gene3D" id="2.50.20.10">
    <property type="entry name" value="Lipoprotein localisation LolA/LolB/LppX"/>
    <property type="match status" value="1"/>
</dbReference>
<evidence type="ECO:0000256" key="3">
    <source>
        <dbReference type="ARBA" id="ARBA00022729"/>
    </source>
</evidence>
<name>A0A3N1Q0G2_9GAMM</name>
<dbReference type="InterPro" id="IPR038484">
    <property type="entry name" value="MucB/RseB_C_sf"/>
</dbReference>
<dbReference type="InterPro" id="IPR033436">
    <property type="entry name" value="MucB/RseB_C"/>
</dbReference>
<sequence>MMFPWLVLAAVTATTVPANQGVTPGSQPQAESAQALPQHNPSSQDAEQNQAQALQWLDALSHALTNDDYVLSLVKVQEGRVQPFRYEHGVIDGEQIEHLVFLNGPPREVVRKGDVVTLLDMDHAPFSYKADSIRGPIPDALLTAPADLVDHYNLVLAGVSRVAGHPAQLLRIVPKDNYRHGFWIWIDRDNHLPLRVDRVAQNAEVIEQLMVVDMDKLDAPSDHIQRVAKAQFPAPSALPSQGSPQALGKVNWLPPGFHPVTANYHRLALLGEGVDYWLYSDGLAEIAVYINPSAPRQELTIHQNGFFNLVGINHGGTEVMAVGTVPTAALERVARQVSLTGGQP</sequence>
<dbReference type="Pfam" id="PF17188">
    <property type="entry name" value="MucB_RseB_C"/>
    <property type="match status" value="1"/>
</dbReference>